<proteinExistence type="predicted"/>
<evidence type="ECO:0000313" key="2">
    <source>
        <dbReference type="Proteomes" id="UP000782117"/>
    </source>
</evidence>
<gene>
    <name evidence="1" type="ORF">H6A24_08980</name>
</gene>
<protein>
    <submittedName>
        <fullName evidence="1">Uncharacterized protein</fullName>
    </submittedName>
</protein>
<dbReference type="RefSeq" id="WP_204500440.1">
    <property type="nucleotide sequence ID" value="NZ_JACJKJ010000009.1"/>
</dbReference>
<comment type="caution">
    <text evidence="1">The sequence shown here is derived from an EMBL/GenBank/DDBJ whole genome shotgun (WGS) entry which is preliminary data.</text>
</comment>
<accession>A0ABS2F8P1</accession>
<dbReference type="Proteomes" id="UP000782117">
    <property type="component" value="Unassembled WGS sequence"/>
</dbReference>
<dbReference type="EMBL" id="JACJKJ010000009">
    <property type="protein sequence ID" value="MBM6806627.1"/>
    <property type="molecule type" value="Genomic_DNA"/>
</dbReference>
<name>A0ABS2F8P1_9BACE</name>
<evidence type="ECO:0000313" key="1">
    <source>
        <dbReference type="EMBL" id="MBM6806627.1"/>
    </source>
</evidence>
<organism evidence="1 2">
    <name type="scientific">Bacteroides caecicola</name>
    <dbReference type="NCBI Taxonomy" id="1462569"/>
    <lineage>
        <taxon>Bacteria</taxon>
        <taxon>Pseudomonadati</taxon>
        <taxon>Bacteroidota</taxon>
        <taxon>Bacteroidia</taxon>
        <taxon>Bacteroidales</taxon>
        <taxon>Bacteroidaceae</taxon>
        <taxon>Bacteroides</taxon>
    </lineage>
</organism>
<reference evidence="1 2" key="1">
    <citation type="journal article" date="2021" name="Sci. Rep.">
        <title>The distribution of antibiotic resistance genes in chicken gut microbiota commensals.</title>
        <authorList>
            <person name="Juricova H."/>
            <person name="Matiasovicova J."/>
            <person name="Kubasova T."/>
            <person name="Cejkova D."/>
            <person name="Rychlik I."/>
        </authorList>
    </citation>
    <scope>NUCLEOTIDE SEQUENCE [LARGE SCALE GENOMIC DNA]</scope>
    <source>
        <strain evidence="1 2">An768</strain>
    </source>
</reference>
<sequence length="150" mass="17134">MKTVELISNRIYDDSDVDSYSLTQASDLSLEFSKVYLPRLDSSSLKQLIYDHYKILPRIRLTLHVSVDIDGKTVKGICPYVVEDDQVDYVMTGKETDLTEANRIAAEYFKSIGYDIIDCNTNESVVAFIERLSADMPSINKFFRIVESEN</sequence>
<keyword evidence="2" id="KW-1185">Reference proteome</keyword>